<accession>A0A820LDS5</accession>
<dbReference type="EMBL" id="CAJOAZ010021267">
    <property type="protein sequence ID" value="CAF4354258.1"/>
    <property type="molecule type" value="Genomic_DNA"/>
</dbReference>
<comment type="caution">
    <text evidence="1">The sequence shown here is derived from an EMBL/GenBank/DDBJ whole genome shotgun (WGS) entry which is preliminary data.</text>
</comment>
<evidence type="ECO:0000313" key="2">
    <source>
        <dbReference type="Proteomes" id="UP000663844"/>
    </source>
</evidence>
<dbReference type="AlphaFoldDB" id="A0A820LDS5"/>
<name>A0A820LDS5_9BILA</name>
<protein>
    <submittedName>
        <fullName evidence="1">Uncharacterized protein</fullName>
    </submittedName>
</protein>
<feature type="non-terminal residue" evidence="1">
    <location>
        <position position="1"/>
    </location>
</feature>
<sequence length="115" mass="13865">QTLIDYDHSEFENALIHFHNDQRIRFYRHNMDKVDNEGLDHCYDCRTEIFILQEYIKKFRKMRNESEVQDETARMSRDISRKIVDEKRKPVLDTLRTLDVIPRSPPIVSSSICCF</sequence>
<organism evidence="1 2">
    <name type="scientific">Adineta steineri</name>
    <dbReference type="NCBI Taxonomy" id="433720"/>
    <lineage>
        <taxon>Eukaryota</taxon>
        <taxon>Metazoa</taxon>
        <taxon>Spiralia</taxon>
        <taxon>Gnathifera</taxon>
        <taxon>Rotifera</taxon>
        <taxon>Eurotatoria</taxon>
        <taxon>Bdelloidea</taxon>
        <taxon>Adinetida</taxon>
        <taxon>Adinetidae</taxon>
        <taxon>Adineta</taxon>
    </lineage>
</organism>
<reference evidence="1" key="1">
    <citation type="submission" date="2021-02" db="EMBL/GenBank/DDBJ databases">
        <authorList>
            <person name="Nowell W R."/>
        </authorList>
    </citation>
    <scope>NUCLEOTIDE SEQUENCE</scope>
</reference>
<dbReference type="Proteomes" id="UP000663844">
    <property type="component" value="Unassembled WGS sequence"/>
</dbReference>
<proteinExistence type="predicted"/>
<evidence type="ECO:0000313" key="1">
    <source>
        <dbReference type="EMBL" id="CAF4354258.1"/>
    </source>
</evidence>
<gene>
    <name evidence="1" type="ORF">OXD698_LOCUS48947</name>
</gene>